<dbReference type="RefSeq" id="WP_187967577.1">
    <property type="nucleotide sequence ID" value="NZ_JACVDC010000120.1"/>
</dbReference>
<evidence type="ECO:0008006" key="3">
    <source>
        <dbReference type="Google" id="ProtNLM"/>
    </source>
</evidence>
<gene>
    <name evidence="1" type="ORF">IBL28_21015</name>
</gene>
<evidence type="ECO:0000313" key="1">
    <source>
        <dbReference type="EMBL" id="MBC9798461.1"/>
    </source>
</evidence>
<protein>
    <recommendedName>
        <fullName evidence="3">WG repeat-containing protein</fullName>
    </recommendedName>
</protein>
<dbReference type="Proteomes" id="UP000653730">
    <property type="component" value="Unassembled WGS sequence"/>
</dbReference>
<reference evidence="1 2" key="1">
    <citation type="submission" date="2020-09" db="EMBL/GenBank/DDBJ databases">
        <title>Sinomicrobium weinanense sp. nov., a halophilic bacteria isolated from saline-alkali soil.</title>
        <authorList>
            <person name="Wu P."/>
            <person name="Ren H."/>
            <person name="Mei Y."/>
            <person name="Liang Y."/>
            <person name="Chen Z."/>
        </authorList>
    </citation>
    <scope>NUCLEOTIDE SEQUENCE [LARGE SCALE GENOMIC DNA]</scope>
    <source>
        <strain evidence="1 2">FJxs</strain>
    </source>
</reference>
<comment type="caution">
    <text evidence="1">The sequence shown here is derived from an EMBL/GenBank/DDBJ whole genome shotgun (WGS) entry which is preliminary data.</text>
</comment>
<dbReference type="EMBL" id="JACVDC010000120">
    <property type="protein sequence ID" value="MBC9798461.1"/>
    <property type="molecule type" value="Genomic_DNA"/>
</dbReference>
<keyword evidence="2" id="KW-1185">Reference proteome</keyword>
<organism evidence="1 2">
    <name type="scientific">Sinomicrobium weinanense</name>
    <dbReference type="NCBI Taxonomy" id="2842200"/>
    <lineage>
        <taxon>Bacteria</taxon>
        <taxon>Pseudomonadati</taxon>
        <taxon>Bacteroidota</taxon>
        <taxon>Flavobacteriia</taxon>
        <taxon>Flavobacteriales</taxon>
        <taxon>Flavobacteriaceae</taxon>
        <taxon>Sinomicrobium</taxon>
    </lineage>
</organism>
<evidence type="ECO:0000313" key="2">
    <source>
        <dbReference type="Proteomes" id="UP000653730"/>
    </source>
</evidence>
<proteinExistence type="predicted"/>
<dbReference type="AlphaFoldDB" id="A0A926Q5S3"/>
<sequence length="252" mass="29262">MFVLKTQLTVLLLMCVLFLQGQSNFRKYPSKIKEVPLKNIRAAYQWHPNDQRWLQVLQGNNVLCVDLKGNEVKEPSPKDPVLWCGTLPVFRYCIDKENNQIIYESDHVDFGPNRKILNTTLDNIDAEQIKFLNGEDLSQYEIGDGLGELYHVPKYWILIVKGEKYGLAGIDHGQDDKISLKALLPMVYDSIVFKDYLTPLKLKKNGLYTWYLGDEKPKYKSLSSFDHHFSRFELPDGRKGWIDLNGNEYIDQ</sequence>
<name>A0A926Q5S3_9FLAO</name>
<accession>A0A926Q5S3</accession>